<feature type="chain" id="PRO_5045860255" description="Low-complexity protein" evidence="2">
    <location>
        <begin position="24"/>
        <end position="104"/>
    </location>
</feature>
<name>A0ABZ2F367_METCP</name>
<proteinExistence type="predicted"/>
<dbReference type="EMBL" id="CP104311">
    <property type="protein sequence ID" value="WWF01215.1"/>
    <property type="molecule type" value="Genomic_DNA"/>
</dbReference>
<feature type="signal peptide" evidence="2">
    <location>
        <begin position="1"/>
        <end position="23"/>
    </location>
</feature>
<feature type="compositionally biased region" description="Basic and acidic residues" evidence="1">
    <location>
        <begin position="94"/>
        <end position="104"/>
    </location>
</feature>
<feature type="region of interest" description="Disordered" evidence="1">
    <location>
        <begin position="43"/>
        <end position="104"/>
    </location>
</feature>
<feature type="compositionally biased region" description="Basic and acidic residues" evidence="1">
    <location>
        <begin position="45"/>
        <end position="56"/>
    </location>
</feature>
<keyword evidence="4" id="KW-1185">Reference proteome</keyword>
<sequence>MNQKSLSLSLGGAIATTLILAPAADAVENPFAMKVLSTPTQMAESGEKMKDGKCGEGKCGAGKKAATGVDTASKAKEGNCGASKMKEGGCSGSAKKEEAAQPRQ</sequence>
<dbReference type="Proteomes" id="UP001359308">
    <property type="component" value="Chromosome"/>
</dbReference>
<protein>
    <recommendedName>
        <fullName evidence="5">Low-complexity protein</fullName>
    </recommendedName>
</protein>
<evidence type="ECO:0000256" key="2">
    <source>
        <dbReference type="SAM" id="SignalP"/>
    </source>
</evidence>
<evidence type="ECO:0008006" key="5">
    <source>
        <dbReference type="Google" id="ProtNLM"/>
    </source>
</evidence>
<dbReference type="RefSeq" id="WP_198321466.1">
    <property type="nucleotide sequence ID" value="NZ_CP104311.1"/>
</dbReference>
<organism evidence="3 4">
    <name type="scientific">Methylococcus capsulatus</name>
    <dbReference type="NCBI Taxonomy" id="414"/>
    <lineage>
        <taxon>Bacteria</taxon>
        <taxon>Pseudomonadati</taxon>
        <taxon>Pseudomonadota</taxon>
        <taxon>Gammaproteobacteria</taxon>
        <taxon>Methylococcales</taxon>
        <taxon>Methylococcaceae</taxon>
        <taxon>Methylococcus</taxon>
    </lineage>
</organism>
<evidence type="ECO:0000313" key="3">
    <source>
        <dbReference type="EMBL" id="WWF01215.1"/>
    </source>
</evidence>
<accession>A0ABZ2F367</accession>
<reference evidence="3 4" key="1">
    <citation type="submission" date="2022-09" db="EMBL/GenBank/DDBJ databases">
        <authorList>
            <person name="Giprobiosintez L."/>
        </authorList>
    </citation>
    <scope>NUCLEOTIDE SEQUENCE [LARGE SCALE GENOMIC DNA]</scope>
    <source>
        <strain evidence="4">VKPM-B-12549 (GBS-15)</strain>
    </source>
</reference>
<evidence type="ECO:0000256" key="1">
    <source>
        <dbReference type="SAM" id="MobiDB-lite"/>
    </source>
</evidence>
<gene>
    <name evidence="3" type="ORF">N4J17_12160</name>
</gene>
<keyword evidence="2" id="KW-0732">Signal</keyword>
<evidence type="ECO:0000313" key="4">
    <source>
        <dbReference type="Proteomes" id="UP001359308"/>
    </source>
</evidence>